<organism evidence="2 3">
    <name type="scientific">Mycena metata</name>
    <dbReference type="NCBI Taxonomy" id="1033252"/>
    <lineage>
        <taxon>Eukaryota</taxon>
        <taxon>Fungi</taxon>
        <taxon>Dikarya</taxon>
        <taxon>Basidiomycota</taxon>
        <taxon>Agaricomycotina</taxon>
        <taxon>Agaricomycetes</taxon>
        <taxon>Agaricomycetidae</taxon>
        <taxon>Agaricales</taxon>
        <taxon>Marasmiineae</taxon>
        <taxon>Mycenaceae</taxon>
        <taxon>Mycena</taxon>
    </lineage>
</organism>
<proteinExistence type="predicted"/>
<keyword evidence="3" id="KW-1185">Reference proteome</keyword>
<dbReference type="Proteomes" id="UP001215598">
    <property type="component" value="Unassembled WGS sequence"/>
</dbReference>
<feature type="region of interest" description="Disordered" evidence="1">
    <location>
        <begin position="706"/>
        <end position="734"/>
    </location>
</feature>
<name>A0AAD7JM54_9AGAR</name>
<dbReference type="AlphaFoldDB" id="A0AAD7JM54"/>
<dbReference type="EMBL" id="JARKIB010000021">
    <property type="protein sequence ID" value="KAJ7767817.1"/>
    <property type="molecule type" value="Genomic_DNA"/>
</dbReference>
<dbReference type="Pfam" id="PF18759">
    <property type="entry name" value="Plavaka"/>
    <property type="match status" value="1"/>
</dbReference>
<dbReference type="InterPro" id="IPR041078">
    <property type="entry name" value="Plavaka"/>
</dbReference>
<feature type="compositionally biased region" description="Low complexity" evidence="1">
    <location>
        <begin position="717"/>
        <end position="726"/>
    </location>
</feature>
<accession>A0AAD7JM54</accession>
<reference evidence="2" key="1">
    <citation type="submission" date="2023-03" db="EMBL/GenBank/DDBJ databases">
        <title>Massive genome expansion in bonnet fungi (Mycena s.s.) driven by repeated elements and novel gene families across ecological guilds.</title>
        <authorList>
            <consortium name="Lawrence Berkeley National Laboratory"/>
            <person name="Harder C.B."/>
            <person name="Miyauchi S."/>
            <person name="Viragh M."/>
            <person name="Kuo A."/>
            <person name="Thoen E."/>
            <person name="Andreopoulos B."/>
            <person name="Lu D."/>
            <person name="Skrede I."/>
            <person name="Drula E."/>
            <person name="Henrissat B."/>
            <person name="Morin E."/>
            <person name="Kohler A."/>
            <person name="Barry K."/>
            <person name="LaButti K."/>
            <person name="Morin E."/>
            <person name="Salamov A."/>
            <person name="Lipzen A."/>
            <person name="Mereny Z."/>
            <person name="Hegedus B."/>
            <person name="Baldrian P."/>
            <person name="Stursova M."/>
            <person name="Weitz H."/>
            <person name="Taylor A."/>
            <person name="Grigoriev I.V."/>
            <person name="Nagy L.G."/>
            <person name="Martin F."/>
            <person name="Kauserud H."/>
        </authorList>
    </citation>
    <scope>NUCLEOTIDE SEQUENCE</scope>
    <source>
        <strain evidence="2">CBHHK182m</strain>
    </source>
</reference>
<feature type="region of interest" description="Disordered" evidence="1">
    <location>
        <begin position="83"/>
        <end position="120"/>
    </location>
</feature>
<evidence type="ECO:0000256" key="1">
    <source>
        <dbReference type="SAM" id="MobiDB-lite"/>
    </source>
</evidence>
<evidence type="ECO:0000313" key="2">
    <source>
        <dbReference type="EMBL" id="KAJ7767817.1"/>
    </source>
</evidence>
<sequence length="970" mass="109837">MAVCIFCQTGFANPSLVRRHQLQTAVCKAKFLARWGTNPETLTSRRRRARAPPADLPAEDFALADLPSADDLAAMLDDIPLENELPSAADPNTSNEENDPDQDAALPDEPPIARPGSRSQWFRPAASELGAGATYGSAKTMFELIEDDEILKGGTVLGPFRDDDEWQLAKWLIKHVGHTATDEFLKLSIISERANPSFGGKRDFFEKIDSLPGGVKWHCKLMDTKGDLPDLEKDPTGATMRQEQNELWFRDPVECVQELMGNPAFRHAIRYAPEKLYADAAETVEVVNEMWTASWWWEIQKRLPPGATIAPLILSSDKTMLSNFRGDNSAWPVYLTIGNIGKETRRNVSSHATVLIGYLPIPKFACFDKNTRSLAKYRLFHRCMSLIMESIVEAGKTGVSMVCADRHIRNVWPIFAAYVADYPEQCLIGCCKENRCPICTVAPDQRGDHREHLPRDVRETLYLMQRQQAGEKDSIFEDDGIRAVYPPFWANLPHSDIFQSFTPDLLHQLHKGVFKDHLVTWCTEIITKLEVDRRFREMPDHPGVRHFKDGISSVSQWTGTEHKEMEKVFLGLIAAGAEPEMVIAVRGLMDFAYFASLQSHTSETLLGLRESLNAFHENKQIFIDLKGRSSHFNIPKIHSLDHYEFLIRLFGSADGFNTESPERLHIDYAKNAYRASNRKDYIDQMTVWLERQEAVARFTAYLDWKESKTHPTPPPQGSSSPIPSQTAVSRPSNADKDALVVSRQQFSMAKLPATRAVSATHIISPQGHNASRFIPALEAFVDKVNPRRRFQPHTFDMFGTWKRISFQLPRIPEVGARHSTNLVRATAPRPANFIQRQAEEPAHQDFALIRTGEANPWTAGTAVEGLRVAQVKVIFQPPKHYPLQPGVPLAYIEWFTPLRTPDPLDGYYHITRSTRQQRPYAEIITVDRIVRNAMLIPRKWGEDKSYLLNSHSDGHAFCLYKLGYHDSLPT</sequence>
<comment type="caution">
    <text evidence="2">The sequence shown here is derived from an EMBL/GenBank/DDBJ whole genome shotgun (WGS) entry which is preliminary data.</text>
</comment>
<protein>
    <submittedName>
        <fullName evidence="2">Uncharacterized protein</fullName>
    </submittedName>
</protein>
<evidence type="ECO:0000313" key="3">
    <source>
        <dbReference type="Proteomes" id="UP001215598"/>
    </source>
</evidence>
<gene>
    <name evidence="2" type="ORF">B0H16DRAFT_1787459</name>
</gene>